<evidence type="ECO:0000256" key="1">
    <source>
        <dbReference type="SAM" id="MobiDB-lite"/>
    </source>
</evidence>
<keyword evidence="3" id="KW-1185">Reference proteome</keyword>
<accession>A0A8A3S5D6</accession>
<sequence>MTEVRAEPTTARVKSTLPDEAMTRTQHSDEAFPHGLVVGRSPLTGPSSPCPLIALPRGPNRRRGMGTAGYKTHRRDDPRKRRYAA</sequence>
<dbReference type="EMBL" id="CP036172">
    <property type="protein sequence ID" value="QSZ66941.1"/>
    <property type="molecule type" value="Genomic_DNA"/>
</dbReference>
<proteinExistence type="predicted"/>
<feature type="region of interest" description="Disordered" evidence="1">
    <location>
        <begin position="1"/>
        <end position="85"/>
    </location>
</feature>
<dbReference type="Proteomes" id="UP001042704">
    <property type="component" value="Chromosome"/>
</dbReference>
<evidence type="ECO:0000313" key="3">
    <source>
        <dbReference type="Proteomes" id="UP001042704"/>
    </source>
</evidence>
<gene>
    <name evidence="2" type="ORF">RJ40_05250</name>
</gene>
<evidence type="ECO:0000313" key="2">
    <source>
        <dbReference type="EMBL" id="QSZ66941.1"/>
    </source>
</evidence>
<reference evidence="2" key="2">
    <citation type="submission" date="2019-02" db="EMBL/GenBank/DDBJ databases">
        <authorList>
            <person name="Chen S.-C."/>
            <person name="Chien H.-H."/>
            <person name="Lai M.-C."/>
        </authorList>
    </citation>
    <scope>NUCLEOTIDE SEQUENCE</scope>
    <source>
        <strain evidence="2">N2F9704</strain>
    </source>
</reference>
<protein>
    <submittedName>
        <fullName evidence="2">Uncharacterized protein</fullName>
    </submittedName>
</protein>
<dbReference type="GeneID" id="76423744"/>
<reference evidence="2" key="1">
    <citation type="journal article" date="2001" name="Int. J. Syst. Evol. Microbiol.">
        <title>Methanofollis aquaemaris sp. nov., a methanogen isolated from an aquaculture fish pond.</title>
        <authorList>
            <person name="Lai M.C."/>
            <person name="Chen S.C."/>
        </authorList>
    </citation>
    <scope>NUCLEOTIDE SEQUENCE</scope>
    <source>
        <strain evidence="2">N2F9704</strain>
    </source>
</reference>
<organism evidence="2 3">
    <name type="scientific">Methanofollis aquaemaris</name>
    <dbReference type="NCBI Taxonomy" id="126734"/>
    <lineage>
        <taxon>Archaea</taxon>
        <taxon>Methanobacteriati</taxon>
        <taxon>Methanobacteriota</taxon>
        <taxon>Stenosarchaea group</taxon>
        <taxon>Methanomicrobia</taxon>
        <taxon>Methanomicrobiales</taxon>
        <taxon>Methanomicrobiaceae</taxon>
        <taxon>Methanofollis</taxon>
    </lineage>
</organism>
<dbReference type="KEGG" id="maqe:RJ40_05250"/>
<dbReference type="AlphaFoldDB" id="A0A8A3S5D6"/>
<name>A0A8A3S5D6_9EURY</name>
<dbReference type="RefSeq" id="WP_265582309.1">
    <property type="nucleotide sequence ID" value="NZ_CP036172.1"/>
</dbReference>